<feature type="transmembrane region" description="Helical" evidence="1">
    <location>
        <begin position="272"/>
        <end position="292"/>
    </location>
</feature>
<dbReference type="EMBL" id="BRXX01000247">
    <property type="protein sequence ID" value="GMI00361.1"/>
    <property type="molecule type" value="Genomic_DNA"/>
</dbReference>
<comment type="caution">
    <text evidence="2">The sequence shown here is derived from an EMBL/GenBank/DDBJ whole genome shotgun (WGS) entry which is preliminary data.</text>
</comment>
<protein>
    <submittedName>
        <fullName evidence="2">Uncharacterized protein</fullName>
    </submittedName>
</protein>
<keyword evidence="1" id="KW-0812">Transmembrane</keyword>
<reference evidence="3" key="1">
    <citation type="journal article" date="2023" name="Commun. Biol.">
        <title>Genome analysis of Parmales, the sister group of diatoms, reveals the evolutionary specialization of diatoms from phago-mixotrophs to photoautotrophs.</title>
        <authorList>
            <person name="Ban H."/>
            <person name="Sato S."/>
            <person name="Yoshikawa S."/>
            <person name="Yamada K."/>
            <person name="Nakamura Y."/>
            <person name="Ichinomiya M."/>
            <person name="Sato N."/>
            <person name="Blanc-Mathieu R."/>
            <person name="Endo H."/>
            <person name="Kuwata A."/>
            <person name="Ogata H."/>
        </authorList>
    </citation>
    <scope>NUCLEOTIDE SEQUENCE [LARGE SCALE GENOMIC DNA]</scope>
    <source>
        <strain evidence="3">NIES 3699</strain>
    </source>
</reference>
<name>A0A9W7C965_9STRA</name>
<dbReference type="AlphaFoldDB" id="A0A9W7C965"/>
<gene>
    <name evidence="2" type="ORF">TrVE_jg12218</name>
</gene>
<proteinExistence type="predicted"/>
<evidence type="ECO:0000313" key="2">
    <source>
        <dbReference type="EMBL" id="GMI00361.1"/>
    </source>
</evidence>
<keyword evidence="1" id="KW-1133">Transmembrane helix</keyword>
<evidence type="ECO:0000313" key="3">
    <source>
        <dbReference type="Proteomes" id="UP001165160"/>
    </source>
</evidence>
<accession>A0A9W7C965</accession>
<dbReference type="Proteomes" id="UP001165160">
    <property type="component" value="Unassembled WGS sequence"/>
</dbReference>
<keyword evidence="3" id="KW-1185">Reference proteome</keyword>
<keyword evidence="1" id="KW-0472">Membrane</keyword>
<sequence>MTVQSVHEDGILDVLFTEQTTKTQYLMTGVYDPKTLRIDLKFSGEWIHRDQGGWVPCDARGVVSKDLSTLTGDSMCTSGGVKKTCAYAGGGEFILRHDRTKFQVAGAGDPSVNGVYTSVPKNHDLFDSETYEGVPIYKQVSCETTDGEEVKVPLAKCTMNHVLAQRRIGSQKFWIITDISSLNAHKSDQEYTNFDEDEVESASVFDSIKYSAWSEEVTPPDSGWRKRNHYESRQPAPLVHPVVSTMFELQQMAHPLHRTSNMVGDVSEEGGLGFFGGILLLGLCSFIIYTLFSRSAKGSKSPHGRYVGHGGGGGGGVYSGYSKV</sequence>
<organism evidence="2 3">
    <name type="scientific">Triparma verrucosa</name>
    <dbReference type="NCBI Taxonomy" id="1606542"/>
    <lineage>
        <taxon>Eukaryota</taxon>
        <taxon>Sar</taxon>
        <taxon>Stramenopiles</taxon>
        <taxon>Ochrophyta</taxon>
        <taxon>Bolidophyceae</taxon>
        <taxon>Parmales</taxon>
        <taxon>Triparmaceae</taxon>
        <taxon>Triparma</taxon>
    </lineage>
</organism>
<evidence type="ECO:0000256" key="1">
    <source>
        <dbReference type="SAM" id="Phobius"/>
    </source>
</evidence>